<dbReference type="CDD" id="cd09110">
    <property type="entry name" value="PLDc_CLS_1"/>
    <property type="match status" value="1"/>
</dbReference>
<dbReference type="Pfam" id="PF13091">
    <property type="entry name" value="PLDc_2"/>
    <property type="match status" value="2"/>
</dbReference>
<dbReference type="InterPro" id="IPR001736">
    <property type="entry name" value="PLipase_D/transphosphatidylase"/>
</dbReference>
<gene>
    <name evidence="10" type="ORF">BWZ43_10750</name>
</gene>
<keyword evidence="3" id="KW-0808">Transferase</keyword>
<keyword evidence="5" id="KW-0677">Repeat</keyword>
<accession>A0A8E2I8P8</accession>
<keyword evidence="2" id="KW-1003">Cell membrane</keyword>
<dbReference type="InterPro" id="IPR025202">
    <property type="entry name" value="PLD-like_dom"/>
</dbReference>
<protein>
    <recommendedName>
        <fullName evidence="8">Cardiolipin synthase</fullName>
        <ecNumber evidence="8">2.7.8.-</ecNumber>
    </recommendedName>
</protein>
<proteinExistence type="predicted"/>
<keyword evidence="7" id="KW-0472">Membrane</keyword>
<evidence type="ECO:0000313" key="10">
    <source>
        <dbReference type="EMBL" id="OOP68367.1"/>
    </source>
</evidence>
<dbReference type="RefSeq" id="WP_078110154.1">
    <property type="nucleotide sequence ID" value="NZ_CP065424.1"/>
</dbReference>
<dbReference type="SMART" id="SM00155">
    <property type="entry name" value="PLDc"/>
    <property type="match status" value="2"/>
</dbReference>
<dbReference type="EC" id="2.7.8.-" evidence="8"/>
<evidence type="ECO:0000256" key="1">
    <source>
        <dbReference type="ARBA" id="ARBA00004236"/>
    </source>
</evidence>
<dbReference type="NCBIfam" id="TIGR04265">
    <property type="entry name" value="bac_cardiolipin"/>
    <property type="match status" value="1"/>
</dbReference>
<dbReference type="PROSITE" id="PS50035">
    <property type="entry name" value="PLD"/>
    <property type="match status" value="2"/>
</dbReference>
<evidence type="ECO:0000256" key="6">
    <source>
        <dbReference type="ARBA" id="ARBA00022989"/>
    </source>
</evidence>
<dbReference type="AlphaFoldDB" id="A0A8E2I8P8"/>
<keyword evidence="11" id="KW-1185">Reference proteome</keyword>
<dbReference type="GO" id="GO:0008808">
    <property type="term" value="F:cardiolipin synthase activity"/>
    <property type="evidence" value="ECO:0007669"/>
    <property type="project" value="UniProtKB-UniRule"/>
</dbReference>
<sequence>MLTWLWISLSVLFIIIALCAADYFLGKRNYQLHCRKRSYPIRQGDIHLINCGKDLFSSFFSDINQAKKSINILFYIVKNDQISKEFLKLLEKKALQGVKVRLLLDWLGSHNTSKDLIYRIKQAGVEVSFCHRPRLPFFFFTLQQRNHRKCAIIDGEIGYLGGYNVGKEYIDNDPVLSPWRDYHLRIKGESLQDLHEEFFVNWYRATGESSEKLPPKNTNGTMKHCLFPTEGIRLEEQVCKLIDSAQDIIYIGTPYFIPSAKVMKRLIAALNRGITIKIIVPKKSDHLLVKEASFRYFRTLLAQGAHVYQYLNGFYHAKVIIIDTTVCQIGTANFDRRSLFLNHELNCYIYDQDFIERMIKVVEKDILDSHKLYKEELARTSLLTKAKEVGARIIADIL</sequence>
<evidence type="ECO:0000256" key="5">
    <source>
        <dbReference type="ARBA" id="ARBA00022737"/>
    </source>
</evidence>
<reference evidence="10 11" key="1">
    <citation type="submission" date="2017-01" db="EMBL/GenBank/DDBJ databases">
        <title>Draft genome sequence of Bacillus oleronius.</title>
        <authorList>
            <person name="Allam M."/>
        </authorList>
    </citation>
    <scope>NUCLEOTIDE SEQUENCE [LARGE SCALE GENOMIC DNA]</scope>
    <source>
        <strain evidence="10 11">DSM 9356</strain>
    </source>
</reference>
<evidence type="ECO:0000256" key="2">
    <source>
        <dbReference type="ARBA" id="ARBA00022475"/>
    </source>
</evidence>
<dbReference type="PIRSF" id="PIRSF000850">
    <property type="entry name" value="Phospholipase_D_PSS"/>
    <property type="match status" value="1"/>
</dbReference>
<comment type="caution">
    <text evidence="10">The sequence shown here is derived from an EMBL/GenBank/DDBJ whole genome shotgun (WGS) entry which is preliminary data.</text>
</comment>
<dbReference type="GO" id="GO:0005886">
    <property type="term" value="C:plasma membrane"/>
    <property type="evidence" value="ECO:0007669"/>
    <property type="project" value="UniProtKB-SubCell"/>
</dbReference>
<evidence type="ECO:0000256" key="8">
    <source>
        <dbReference type="NCBIfam" id="TIGR04265"/>
    </source>
</evidence>
<dbReference type="Proteomes" id="UP000189761">
    <property type="component" value="Unassembled WGS sequence"/>
</dbReference>
<keyword evidence="6" id="KW-1133">Transmembrane helix</keyword>
<dbReference type="PANTHER" id="PTHR21248:SF7">
    <property type="entry name" value="MINOR CARDIOLIPIN SYNTHASE CLSB"/>
    <property type="match status" value="1"/>
</dbReference>
<comment type="subcellular location">
    <subcellularLocation>
        <location evidence="1">Cell membrane</location>
    </subcellularLocation>
</comment>
<evidence type="ECO:0000256" key="3">
    <source>
        <dbReference type="ARBA" id="ARBA00022679"/>
    </source>
</evidence>
<evidence type="ECO:0000256" key="4">
    <source>
        <dbReference type="ARBA" id="ARBA00022692"/>
    </source>
</evidence>
<evidence type="ECO:0000313" key="11">
    <source>
        <dbReference type="Proteomes" id="UP000189761"/>
    </source>
</evidence>
<organism evidence="10 11">
    <name type="scientific">Heyndrickxia oleronia</name>
    <dbReference type="NCBI Taxonomy" id="38875"/>
    <lineage>
        <taxon>Bacteria</taxon>
        <taxon>Bacillati</taxon>
        <taxon>Bacillota</taxon>
        <taxon>Bacilli</taxon>
        <taxon>Bacillales</taxon>
        <taxon>Bacillaceae</taxon>
        <taxon>Heyndrickxia</taxon>
    </lineage>
</organism>
<evidence type="ECO:0000256" key="7">
    <source>
        <dbReference type="ARBA" id="ARBA00023136"/>
    </source>
</evidence>
<evidence type="ECO:0000259" key="9">
    <source>
        <dbReference type="PROSITE" id="PS50035"/>
    </source>
</evidence>
<keyword evidence="4" id="KW-0812">Transmembrane</keyword>
<feature type="domain" description="PLD phosphodiesterase" evidence="9">
    <location>
        <begin position="311"/>
        <end position="338"/>
    </location>
</feature>
<dbReference type="CDD" id="cd09112">
    <property type="entry name" value="PLDc_CLS_2"/>
    <property type="match status" value="1"/>
</dbReference>
<dbReference type="PANTHER" id="PTHR21248">
    <property type="entry name" value="CARDIOLIPIN SYNTHASE"/>
    <property type="match status" value="1"/>
</dbReference>
<feature type="domain" description="PLD phosphodiesterase" evidence="9">
    <location>
        <begin position="142"/>
        <end position="169"/>
    </location>
</feature>
<dbReference type="InterPro" id="IPR022924">
    <property type="entry name" value="Cardiolipin_synthase"/>
</dbReference>
<dbReference type="Gene3D" id="3.30.870.10">
    <property type="entry name" value="Endonuclease Chain A"/>
    <property type="match status" value="2"/>
</dbReference>
<dbReference type="GO" id="GO:0032049">
    <property type="term" value="P:cardiolipin biosynthetic process"/>
    <property type="evidence" value="ECO:0007669"/>
    <property type="project" value="UniProtKB-UniRule"/>
</dbReference>
<name>A0A8E2I8P8_9BACI</name>
<dbReference type="EMBL" id="MTLA01000114">
    <property type="protein sequence ID" value="OOP68367.1"/>
    <property type="molecule type" value="Genomic_DNA"/>
</dbReference>
<dbReference type="SUPFAM" id="SSF56024">
    <property type="entry name" value="Phospholipase D/nuclease"/>
    <property type="match status" value="2"/>
</dbReference>